<sequence length="180" mass="20813">MAGAKTPEQERPPVIHQYREEPIIIGDPEALAKLDAEEAEEPQIPIWDFLSESYPKIQAFDSEHGCQVLVIKPKDIGLLPRETWIYGNNSFLLHGYYNYRYLILARLENPKGRPRYILGVPGHYYSNEKYMASMFGFPHFVLSKKQSTKDGRFGYWYTDVRLEEERIPESLRTSAPDAAS</sequence>
<protein>
    <recommendedName>
        <fullName evidence="1">DUF6128 domain-containing protein</fullName>
    </recommendedName>
</protein>
<dbReference type="EMBL" id="DVKS01000218">
    <property type="protein sequence ID" value="HIT43006.1"/>
    <property type="molecule type" value="Genomic_DNA"/>
</dbReference>
<reference evidence="2" key="1">
    <citation type="submission" date="2020-10" db="EMBL/GenBank/DDBJ databases">
        <authorList>
            <person name="Gilroy R."/>
        </authorList>
    </citation>
    <scope>NUCLEOTIDE SEQUENCE</scope>
    <source>
        <strain evidence="2">CHK123-3438</strain>
    </source>
</reference>
<dbReference type="InterPro" id="IPR046131">
    <property type="entry name" value="DUF6128"/>
</dbReference>
<accession>A0A9D1GLM0</accession>
<reference evidence="2" key="2">
    <citation type="journal article" date="2021" name="PeerJ">
        <title>Extensive microbial diversity within the chicken gut microbiome revealed by metagenomics and culture.</title>
        <authorList>
            <person name="Gilroy R."/>
            <person name="Ravi A."/>
            <person name="Getino M."/>
            <person name="Pursley I."/>
            <person name="Horton D.L."/>
            <person name="Alikhan N.F."/>
            <person name="Baker D."/>
            <person name="Gharbi K."/>
            <person name="Hall N."/>
            <person name="Watson M."/>
            <person name="Adriaenssens E.M."/>
            <person name="Foster-Nyarko E."/>
            <person name="Jarju S."/>
            <person name="Secka A."/>
            <person name="Antonio M."/>
            <person name="Oren A."/>
            <person name="Chaudhuri R.R."/>
            <person name="La Ragione R."/>
            <person name="Hildebrand F."/>
            <person name="Pallen M.J."/>
        </authorList>
    </citation>
    <scope>NUCLEOTIDE SEQUENCE</scope>
    <source>
        <strain evidence="2">CHK123-3438</strain>
    </source>
</reference>
<comment type="caution">
    <text evidence="2">The sequence shown here is derived from an EMBL/GenBank/DDBJ whole genome shotgun (WGS) entry which is preliminary data.</text>
</comment>
<organism evidence="2 3">
    <name type="scientific">Candidatus Caccovicinus merdipullorum</name>
    <dbReference type="NCBI Taxonomy" id="2840724"/>
    <lineage>
        <taxon>Bacteria</taxon>
        <taxon>Bacillati</taxon>
        <taxon>Bacillota</taxon>
        <taxon>Clostridia</taxon>
        <taxon>Eubacteriales</taxon>
        <taxon>Candidatus Caccovicinus</taxon>
    </lineage>
</organism>
<dbReference type="AlphaFoldDB" id="A0A9D1GLM0"/>
<dbReference type="Pfam" id="PF19623">
    <property type="entry name" value="DUF6128"/>
    <property type="match status" value="1"/>
</dbReference>
<evidence type="ECO:0000313" key="3">
    <source>
        <dbReference type="Proteomes" id="UP000886860"/>
    </source>
</evidence>
<feature type="domain" description="DUF6128" evidence="1">
    <location>
        <begin position="52"/>
        <end position="157"/>
    </location>
</feature>
<evidence type="ECO:0000313" key="2">
    <source>
        <dbReference type="EMBL" id="HIT43006.1"/>
    </source>
</evidence>
<proteinExistence type="predicted"/>
<name>A0A9D1GLM0_9FIRM</name>
<evidence type="ECO:0000259" key="1">
    <source>
        <dbReference type="Pfam" id="PF19623"/>
    </source>
</evidence>
<dbReference type="Proteomes" id="UP000886860">
    <property type="component" value="Unassembled WGS sequence"/>
</dbReference>
<gene>
    <name evidence="2" type="ORF">IAB60_13090</name>
</gene>